<reference evidence="2" key="1">
    <citation type="submission" date="2022-12" db="EMBL/GenBank/DDBJ databases">
        <authorList>
            <person name="Hils M."/>
            <person name="Clarke A."/>
            <person name="Albert M."/>
            <person name="Lenski J."/>
        </authorList>
    </citation>
    <scope>NUCLEOTIDE SEQUENCE</scope>
</reference>
<dbReference type="EMBL" id="OQ135102">
    <property type="protein sequence ID" value="WCD56044.1"/>
    <property type="molecule type" value="Genomic_DNA"/>
</dbReference>
<proteinExistence type="predicted"/>
<evidence type="ECO:0000313" key="3">
    <source>
        <dbReference type="Proteomes" id="UP001214072"/>
    </source>
</evidence>
<accession>A0AAE9WY93</accession>
<organism evidence="2 3">
    <name type="scientific">Caulobacter phage BL198</name>
    <dbReference type="NCBI Taxonomy" id="3020395"/>
    <lineage>
        <taxon>Viruses</taxon>
        <taxon>Duplodnaviria</taxon>
        <taxon>Heunggongvirae</taxon>
        <taxon>Uroviricota</taxon>
        <taxon>Caudoviricetes</taxon>
        <taxon>Autographivirales</taxon>
        <taxon>Autonotataviridae</taxon>
        <taxon>Percyvirus</taxon>
        <taxon>Percyvirus BL198</taxon>
    </lineage>
</organism>
<sequence>MSASRTLLNKQGRRQGPISKSRWEIPSSRSIRMAGKAPSLVQRAIMIAKGEGRTAQALRREQAYRDSLRMKAAQQAHDYGGVPVA</sequence>
<dbReference type="Proteomes" id="UP001214072">
    <property type="component" value="Segment"/>
</dbReference>
<reference evidence="2" key="2">
    <citation type="journal article" date="2024" name="Viruses">
        <title>New Genera and Species of Caulobacter and Brevundimonas Bacteriophages Provide Insights into Phage Genome Evolution.</title>
        <authorList>
            <person name="Ely B."/>
            <person name="Hils M."/>
            <person name="Clarke A."/>
            <person name="Albert M."/>
            <person name="Holness N."/>
            <person name="Lenski J."/>
            <person name="Mohammadi T."/>
        </authorList>
    </citation>
    <scope>NUCLEOTIDE SEQUENCE</scope>
</reference>
<protein>
    <submittedName>
        <fullName evidence="2">Uncharacterized protein</fullName>
    </submittedName>
</protein>
<feature type="region of interest" description="Disordered" evidence="1">
    <location>
        <begin position="1"/>
        <end position="27"/>
    </location>
</feature>
<evidence type="ECO:0000256" key="1">
    <source>
        <dbReference type="SAM" id="MobiDB-lite"/>
    </source>
</evidence>
<name>A0AAE9WY93_9CAUD</name>
<keyword evidence="3" id="KW-1185">Reference proteome</keyword>
<gene>
    <name evidence="2" type="primary">BL198_gp015</name>
</gene>
<evidence type="ECO:0000313" key="2">
    <source>
        <dbReference type="EMBL" id="WCD56044.1"/>
    </source>
</evidence>